<dbReference type="Gene3D" id="4.10.910.10">
    <property type="entry name" value="30s ribosomal protein s13, domain 2"/>
    <property type="match status" value="1"/>
</dbReference>
<dbReference type="Gene3D" id="1.10.8.50">
    <property type="match status" value="1"/>
</dbReference>
<comment type="similarity">
    <text evidence="1 4">Belongs to the universal ribosomal protein uS13 family.</text>
</comment>
<dbReference type="HAMAP" id="MF_01315">
    <property type="entry name" value="Ribosomal_uS13"/>
    <property type="match status" value="1"/>
</dbReference>
<protein>
    <submittedName>
        <fullName evidence="6">40S ribosomal protein S18</fullName>
    </submittedName>
</protein>
<evidence type="ECO:0000256" key="3">
    <source>
        <dbReference type="ARBA" id="ARBA00023274"/>
    </source>
</evidence>
<accession>A0ABQ7HX91</accession>
<dbReference type="PANTHER" id="PTHR10871:SF3">
    <property type="entry name" value="SMALL RIBOSOMAL SUBUNIT PROTEIN US13"/>
    <property type="match status" value="1"/>
</dbReference>
<dbReference type="InterPro" id="IPR001892">
    <property type="entry name" value="Ribosomal_uS13"/>
</dbReference>
<comment type="caution">
    <text evidence="6">The sequence shown here is derived from an EMBL/GenBank/DDBJ whole genome shotgun (WGS) entry which is preliminary data.</text>
</comment>
<evidence type="ECO:0000256" key="4">
    <source>
        <dbReference type="RuleBase" id="RU003830"/>
    </source>
</evidence>
<dbReference type="PANTHER" id="PTHR10871">
    <property type="entry name" value="30S RIBOSOMAL PROTEIN S13/40S RIBOSOMAL PROTEIN S18"/>
    <property type="match status" value="1"/>
</dbReference>
<keyword evidence="2 4" id="KW-0689">Ribosomal protein</keyword>
<dbReference type="SUPFAM" id="SSF46946">
    <property type="entry name" value="S13-like H2TH domain"/>
    <property type="match status" value="1"/>
</dbReference>
<dbReference type="EMBL" id="SBIQ01000185">
    <property type="protein sequence ID" value="KAF7682758.1"/>
    <property type="molecule type" value="Genomic_DNA"/>
</dbReference>
<feature type="region of interest" description="Disordered" evidence="5">
    <location>
        <begin position="137"/>
        <end position="156"/>
    </location>
</feature>
<dbReference type="Pfam" id="PF00416">
    <property type="entry name" value="Ribosomal_S13"/>
    <property type="match status" value="1"/>
</dbReference>
<dbReference type="GO" id="GO:0005840">
    <property type="term" value="C:ribosome"/>
    <property type="evidence" value="ECO:0007669"/>
    <property type="project" value="UniProtKB-KW"/>
</dbReference>
<dbReference type="PIRSF" id="PIRSF002134">
    <property type="entry name" value="Ribosomal_S13"/>
    <property type="match status" value="1"/>
</dbReference>
<evidence type="ECO:0000256" key="1">
    <source>
        <dbReference type="ARBA" id="ARBA00008080"/>
    </source>
</evidence>
<dbReference type="PROSITE" id="PS50159">
    <property type="entry name" value="RIBOSOMAL_S13_2"/>
    <property type="match status" value="1"/>
</dbReference>
<keyword evidence="3 4" id="KW-0687">Ribonucleoprotein</keyword>
<evidence type="ECO:0000313" key="6">
    <source>
        <dbReference type="EMBL" id="KAF7682758.1"/>
    </source>
</evidence>
<gene>
    <name evidence="6" type="primary">RPS18</name>
    <name evidence="6" type="ORF">TCON_2024</name>
</gene>
<reference evidence="6 7" key="1">
    <citation type="submission" date="2019-01" db="EMBL/GenBank/DDBJ databases">
        <title>Genomes sequencing and comparative genomics of infectious freshwater microsporidia, Cucumispora dikerogammari and Thelohania contejeani.</title>
        <authorList>
            <person name="Cormier A."/>
            <person name="Giraud I."/>
            <person name="Wattier R."/>
            <person name="Teixeira M."/>
            <person name="Grandjean F."/>
            <person name="Rigaud T."/>
            <person name="Cordaux R."/>
        </authorList>
    </citation>
    <scope>NUCLEOTIDE SEQUENCE [LARGE SCALE GENOMIC DNA]</scope>
    <source>
        <strain evidence="6">T1</strain>
        <tissue evidence="6">Spores</tissue>
    </source>
</reference>
<dbReference type="InterPro" id="IPR010979">
    <property type="entry name" value="Ribosomal_uS13-like_H2TH"/>
</dbReference>
<sequence length="156" mass="17601">MDVKNFTAEPEKINHIIRMLNTNVDGTRRLNIALTDIRGVGRRFADMVCKRAGIDGTRRAGELSEEELNIIQSIITDPASVNIPEWAFNHRRDIVDGLSTHLVGNQIDADFRLHLERGKKIKHVRVCRLAAGLKVRGQRTKSNGRRGRTVGVSRKK</sequence>
<evidence type="ECO:0000256" key="5">
    <source>
        <dbReference type="SAM" id="MobiDB-lite"/>
    </source>
</evidence>
<keyword evidence="7" id="KW-1185">Reference proteome</keyword>
<evidence type="ECO:0000256" key="2">
    <source>
        <dbReference type="ARBA" id="ARBA00022980"/>
    </source>
</evidence>
<dbReference type="InterPro" id="IPR027437">
    <property type="entry name" value="Rbsml_uS13_C"/>
</dbReference>
<name>A0ABQ7HX91_9MICR</name>
<evidence type="ECO:0000313" key="7">
    <source>
        <dbReference type="Proteomes" id="UP001516464"/>
    </source>
</evidence>
<proteinExistence type="inferred from homology"/>
<dbReference type="Proteomes" id="UP001516464">
    <property type="component" value="Unassembled WGS sequence"/>
</dbReference>
<organism evidence="6 7">
    <name type="scientific">Astathelohania contejeani</name>
    <dbReference type="NCBI Taxonomy" id="164912"/>
    <lineage>
        <taxon>Eukaryota</taxon>
        <taxon>Fungi</taxon>
        <taxon>Fungi incertae sedis</taxon>
        <taxon>Microsporidia</taxon>
        <taxon>Astathelohaniidae</taxon>
        <taxon>Astathelohania</taxon>
    </lineage>
</organism>